<dbReference type="GO" id="GO:0000166">
    <property type="term" value="F:nucleotide binding"/>
    <property type="evidence" value="ECO:0007669"/>
    <property type="project" value="UniProtKB-KW"/>
</dbReference>
<evidence type="ECO:0000256" key="9">
    <source>
        <dbReference type="ARBA" id="ARBA00022490"/>
    </source>
</evidence>
<dbReference type="InterPro" id="IPR030963">
    <property type="entry name" value="DHQ_synth_fam"/>
</dbReference>
<keyword evidence="22" id="KW-1185">Reference proteome</keyword>
<evidence type="ECO:0000256" key="14">
    <source>
        <dbReference type="ARBA" id="ARBA00023027"/>
    </source>
</evidence>
<feature type="binding site" evidence="18">
    <location>
        <begin position="130"/>
        <end position="131"/>
    </location>
    <ligand>
        <name>NAD(+)</name>
        <dbReference type="ChEBI" id="CHEBI:57540"/>
    </ligand>
</feature>
<comment type="subcellular location">
    <subcellularLocation>
        <location evidence="4 18">Cytoplasm</location>
    </subcellularLocation>
</comment>
<dbReference type="Pfam" id="PF01761">
    <property type="entry name" value="DHQ_synthase"/>
    <property type="match status" value="1"/>
</dbReference>
<keyword evidence="13 18" id="KW-0862">Zinc</keyword>
<evidence type="ECO:0000256" key="3">
    <source>
        <dbReference type="ARBA" id="ARBA00001947"/>
    </source>
</evidence>
<dbReference type="FunFam" id="3.40.50.1970:FF:000007">
    <property type="entry name" value="Pentafunctional AROM polypeptide"/>
    <property type="match status" value="1"/>
</dbReference>
<organism evidence="21 22">
    <name type="scientific">Lacticaseibacillus manihotivorans DSM 13343 = JCM 12514</name>
    <dbReference type="NCBI Taxonomy" id="1423769"/>
    <lineage>
        <taxon>Bacteria</taxon>
        <taxon>Bacillati</taxon>
        <taxon>Bacillota</taxon>
        <taxon>Bacilli</taxon>
        <taxon>Lactobacillales</taxon>
        <taxon>Lactobacillaceae</taxon>
        <taxon>Lacticaseibacillus</taxon>
    </lineage>
</organism>
<dbReference type="UniPathway" id="UPA00053">
    <property type="reaction ID" value="UER00085"/>
</dbReference>
<keyword evidence="12 18" id="KW-0547">Nucleotide-binding</keyword>
<dbReference type="InterPro" id="IPR016037">
    <property type="entry name" value="DHQ_synth_AroB"/>
</dbReference>
<keyword evidence="9 18" id="KW-0963">Cytoplasm</keyword>
<dbReference type="GO" id="GO:0008652">
    <property type="term" value="P:amino acid biosynthetic process"/>
    <property type="evidence" value="ECO:0007669"/>
    <property type="project" value="UniProtKB-KW"/>
</dbReference>
<comment type="cofactor">
    <cofactor evidence="3">
        <name>Zn(2+)</name>
        <dbReference type="ChEBI" id="CHEBI:29105"/>
    </cofactor>
</comment>
<evidence type="ECO:0000256" key="2">
    <source>
        <dbReference type="ARBA" id="ARBA00001911"/>
    </source>
</evidence>
<dbReference type="AlphaFoldDB" id="A0A0R1QI66"/>
<feature type="domain" description="3-dehydroquinate synthase N-terminal" evidence="19">
    <location>
        <begin position="68"/>
        <end position="179"/>
    </location>
</feature>
<dbReference type="RefSeq" id="WP_056963795.1">
    <property type="nucleotide sequence ID" value="NZ_AZEU01000151.1"/>
</dbReference>
<dbReference type="Pfam" id="PF24621">
    <property type="entry name" value="DHQS_C"/>
    <property type="match status" value="1"/>
</dbReference>
<comment type="pathway">
    <text evidence="5 18">Metabolic intermediate biosynthesis; chorismate biosynthesis; chorismate from D-erythrose 4-phosphate and phosphoenolpyruvate: step 2/7.</text>
</comment>
<dbReference type="OrthoDB" id="9806583at2"/>
<dbReference type="HAMAP" id="MF_00110">
    <property type="entry name" value="DHQ_synthase"/>
    <property type="match status" value="1"/>
</dbReference>
<feature type="binding site" evidence="18">
    <location>
        <begin position="106"/>
        <end position="110"/>
    </location>
    <ligand>
        <name>NAD(+)</name>
        <dbReference type="ChEBI" id="CHEBI:57540"/>
    </ligand>
</feature>
<dbReference type="NCBIfam" id="TIGR01357">
    <property type="entry name" value="aroB"/>
    <property type="match status" value="1"/>
</dbReference>
<gene>
    <name evidence="18" type="primary">aroB</name>
    <name evidence="21" type="ORF">FD01_GL001113</name>
</gene>
<evidence type="ECO:0000256" key="16">
    <source>
        <dbReference type="ARBA" id="ARBA00023239"/>
    </source>
</evidence>
<protein>
    <recommendedName>
        <fullName evidence="8 18">3-dehydroquinate synthase</fullName>
        <shortName evidence="18">DHQS</shortName>
        <ecNumber evidence="7 18">4.2.3.4</ecNumber>
    </recommendedName>
</protein>
<comment type="caution">
    <text evidence="21">The sequence shown here is derived from an EMBL/GenBank/DDBJ whole genome shotgun (WGS) entry which is preliminary data.</text>
</comment>
<proteinExistence type="inferred from homology"/>
<evidence type="ECO:0000256" key="15">
    <source>
        <dbReference type="ARBA" id="ARBA00023141"/>
    </source>
</evidence>
<evidence type="ECO:0000313" key="22">
    <source>
        <dbReference type="Proteomes" id="UP000051790"/>
    </source>
</evidence>
<dbReference type="GO" id="GO:0005737">
    <property type="term" value="C:cytoplasm"/>
    <property type="evidence" value="ECO:0007669"/>
    <property type="project" value="UniProtKB-SubCell"/>
</dbReference>
<dbReference type="PANTHER" id="PTHR43622">
    <property type="entry name" value="3-DEHYDROQUINATE SYNTHASE"/>
    <property type="match status" value="1"/>
</dbReference>
<dbReference type="PIRSF" id="PIRSF001455">
    <property type="entry name" value="DHQ_synth"/>
    <property type="match status" value="1"/>
</dbReference>
<evidence type="ECO:0000256" key="8">
    <source>
        <dbReference type="ARBA" id="ARBA00017684"/>
    </source>
</evidence>
<evidence type="ECO:0000256" key="6">
    <source>
        <dbReference type="ARBA" id="ARBA00005412"/>
    </source>
</evidence>
<dbReference type="GO" id="GO:0009423">
    <property type="term" value="P:chorismate biosynthetic process"/>
    <property type="evidence" value="ECO:0007669"/>
    <property type="project" value="UniProtKB-UniRule"/>
</dbReference>
<dbReference type="CDD" id="cd08195">
    <property type="entry name" value="DHQS"/>
    <property type="match status" value="1"/>
</dbReference>
<evidence type="ECO:0000256" key="4">
    <source>
        <dbReference type="ARBA" id="ARBA00004496"/>
    </source>
</evidence>
<feature type="binding site" evidence="18">
    <location>
        <position position="185"/>
    </location>
    <ligand>
        <name>Zn(2+)</name>
        <dbReference type="ChEBI" id="CHEBI:29105"/>
    </ligand>
</feature>
<evidence type="ECO:0000256" key="10">
    <source>
        <dbReference type="ARBA" id="ARBA00022605"/>
    </source>
</evidence>
<dbReference type="InterPro" id="IPR056179">
    <property type="entry name" value="DHQS_C"/>
</dbReference>
<evidence type="ECO:0000256" key="12">
    <source>
        <dbReference type="ARBA" id="ARBA00022741"/>
    </source>
</evidence>
<evidence type="ECO:0000256" key="5">
    <source>
        <dbReference type="ARBA" id="ARBA00004661"/>
    </source>
</evidence>
<evidence type="ECO:0000313" key="21">
    <source>
        <dbReference type="EMBL" id="KRL44534.1"/>
    </source>
</evidence>
<dbReference type="PANTHER" id="PTHR43622:SF7">
    <property type="entry name" value="3-DEHYDROQUINATE SYNTHASE, CHLOROPLASTIC"/>
    <property type="match status" value="1"/>
</dbReference>
<dbReference type="Proteomes" id="UP000051790">
    <property type="component" value="Unassembled WGS sequence"/>
</dbReference>
<evidence type="ECO:0000256" key="7">
    <source>
        <dbReference type="ARBA" id="ARBA00013031"/>
    </source>
</evidence>
<keyword evidence="11 18" id="KW-0479">Metal-binding</keyword>
<sequence length="354" mass="37902">MSTVHVGLADHPYDILIEAGSAKRLGELVSSVWSRRKIMVVSDSNVAPLYLNETCATLEKAGFTTATTVIQAGEASKTLTGAQQVYTELINAGFSRSDGVLALGGGVVGDLAGFVASTFMRGLAYIQVPTSLLSQVDSSVGGKTAVDFGSGKNLIGTFYQPDLVVIDPDHLQTLSQRNLVEGYGEVVKMAAMSDHPEFWQLIQTINAPEDLLTHAAELSQFAISAKAALVVDDERDTGARRLLNFGHTLGHAVELLRPDTLHGEAVAMGMIAITELCEQHGLTEAGTADAIRDRLQVVGLPTEFPDYSIDQLVTQIRMDKKVKNDTVVLVTLPKLGQTRLYPVALADLPAFLAK</sequence>
<dbReference type="SUPFAM" id="SSF56796">
    <property type="entry name" value="Dehydroquinate synthase-like"/>
    <property type="match status" value="1"/>
</dbReference>
<dbReference type="Gene3D" id="3.40.50.1970">
    <property type="match status" value="1"/>
</dbReference>
<keyword evidence="10 18" id="KW-0028">Amino-acid biosynthesis</keyword>
<feature type="binding site" evidence="18">
    <location>
        <position position="262"/>
    </location>
    <ligand>
        <name>Zn(2+)</name>
        <dbReference type="ChEBI" id="CHEBI:29105"/>
    </ligand>
</feature>
<feature type="binding site" evidence="18">
    <location>
        <position position="143"/>
    </location>
    <ligand>
        <name>NAD(+)</name>
        <dbReference type="ChEBI" id="CHEBI:57540"/>
    </ligand>
</feature>
<reference evidence="21 22" key="1">
    <citation type="journal article" date="2015" name="Genome Announc.">
        <title>Expanding the biotechnology potential of lactobacilli through comparative genomics of 213 strains and associated genera.</title>
        <authorList>
            <person name="Sun Z."/>
            <person name="Harris H.M."/>
            <person name="McCann A."/>
            <person name="Guo C."/>
            <person name="Argimon S."/>
            <person name="Zhang W."/>
            <person name="Yang X."/>
            <person name="Jeffery I.B."/>
            <person name="Cooney J.C."/>
            <person name="Kagawa T.F."/>
            <person name="Liu W."/>
            <person name="Song Y."/>
            <person name="Salvetti E."/>
            <person name="Wrobel A."/>
            <person name="Rasinkangas P."/>
            <person name="Parkhill J."/>
            <person name="Rea M.C."/>
            <person name="O'Sullivan O."/>
            <person name="Ritari J."/>
            <person name="Douillard F.P."/>
            <person name="Paul Ross R."/>
            <person name="Yang R."/>
            <person name="Briner A.E."/>
            <person name="Felis G.E."/>
            <person name="de Vos W.M."/>
            <person name="Barrangou R."/>
            <person name="Klaenhammer T.R."/>
            <person name="Caufield P.W."/>
            <person name="Cui Y."/>
            <person name="Zhang H."/>
            <person name="O'Toole P.W."/>
        </authorList>
    </citation>
    <scope>NUCLEOTIDE SEQUENCE [LARGE SCALE GENOMIC DNA]</scope>
    <source>
        <strain evidence="21 22">DSM 13343</strain>
    </source>
</reference>
<keyword evidence="15 18" id="KW-0057">Aromatic amino acid biosynthesis</keyword>
<accession>A0A0R1QI66</accession>
<dbReference type="InterPro" id="IPR030960">
    <property type="entry name" value="DHQS/DOIS_N"/>
</dbReference>
<comment type="cofactor">
    <cofactor evidence="18">
        <name>Co(2+)</name>
        <dbReference type="ChEBI" id="CHEBI:48828"/>
    </cofactor>
    <cofactor evidence="18">
        <name>Zn(2+)</name>
        <dbReference type="ChEBI" id="CHEBI:29105"/>
    </cofactor>
    <text evidence="18">Binds 1 divalent metal cation per subunit. Can use either Co(2+) or Zn(2+).</text>
</comment>
<evidence type="ECO:0000256" key="13">
    <source>
        <dbReference type="ARBA" id="ARBA00022833"/>
    </source>
</evidence>
<dbReference type="GO" id="GO:0003856">
    <property type="term" value="F:3-dehydroquinate synthase activity"/>
    <property type="evidence" value="ECO:0007669"/>
    <property type="project" value="UniProtKB-UniRule"/>
</dbReference>
<evidence type="ECO:0000259" key="20">
    <source>
        <dbReference type="Pfam" id="PF24621"/>
    </source>
</evidence>
<feature type="domain" description="3-dehydroquinate synthase C-terminal" evidence="20">
    <location>
        <begin position="182"/>
        <end position="322"/>
    </location>
</feature>
<comment type="function">
    <text evidence="18">Catalyzes the conversion of 3-deoxy-D-arabino-heptulosonate 7-phosphate (DAHP) to dehydroquinate (DHQ).</text>
</comment>
<dbReference type="GO" id="GO:0009073">
    <property type="term" value="P:aromatic amino acid family biosynthetic process"/>
    <property type="evidence" value="ECO:0007669"/>
    <property type="project" value="UniProtKB-KW"/>
</dbReference>
<dbReference type="InterPro" id="IPR050071">
    <property type="entry name" value="Dehydroquinate_synthase"/>
</dbReference>
<feature type="binding site" evidence="18">
    <location>
        <position position="152"/>
    </location>
    <ligand>
        <name>NAD(+)</name>
        <dbReference type="ChEBI" id="CHEBI:57540"/>
    </ligand>
</feature>
<name>A0A0R1QI66_9LACO</name>
<dbReference type="EMBL" id="AZEU01000151">
    <property type="protein sequence ID" value="KRL44534.1"/>
    <property type="molecule type" value="Genomic_DNA"/>
</dbReference>
<keyword evidence="17 18" id="KW-0170">Cobalt</keyword>
<comment type="caution">
    <text evidence="18">Lacks conserved residue(s) required for the propagation of feature annotation.</text>
</comment>
<evidence type="ECO:0000256" key="18">
    <source>
        <dbReference type="HAMAP-Rule" id="MF_00110"/>
    </source>
</evidence>
<comment type="similarity">
    <text evidence="6 18">Belongs to the sugar phosphate cyclases superfamily. Dehydroquinate synthase family.</text>
</comment>
<evidence type="ECO:0000256" key="17">
    <source>
        <dbReference type="ARBA" id="ARBA00023285"/>
    </source>
</evidence>
<evidence type="ECO:0000256" key="1">
    <source>
        <dbReference type="ARBA" id="ARBA00001393"/>
    </source>
</evidence>
<feature type="binding site" evidence="18">
    <location>
        <position position="247"/>
    </location>
    <ligand>
        <name>Zn(2+)</name>
        <dbReference type="ChEBI" id="CHEBI:29105"/>
    </ligand>
</feature>
<dbReference type="Gene3D" id="1.20.1090.10">
    <property type="entry name" value="Dehydroquinate synthase-like - alpha domain"/>
    <property type="match status" value="1"/>
</dbReference>
<dbReference type="GO" id="GO:0046872">
    <property type="term" value="F:metal ion binding"/>
    <property type="evidence" value="ECO:0007669"/>
    <property type="project" value="UniProtKB-KW"/>
</dbReference>
<dbReference type="PATRIC" id="fig|1423769.4.peg.1203"/>
<evidence type="ECO:0000259" key="19">
    <source>
        <dbReference type="Pfam" id="PF01761"/>
    </source>
</evidence>
<keyword evidence="16 18" id="KW-0456">Lyase</keyword>
<keyword evidence="14 18" id="KW-0520">NAD</keyword>
<evidence type="ECO:0000256" key="11">
    <source>
        <dbReference type="ARBA" id="ARBA00022723"/>
    </source>
</evidence>
<comment type="catalytic activity">
    <reaction evidence="1 18">
        <text>7-phospho-2-dehydro-3-deoxy-D-arabino-heptonate = 3-dehydroquinate + phosphate</text>
        <dbReference type="Rhea" id="RHEA:21968"/>
        <dbReference type="ChEBI" id="CHEBI:32364"/>
        <dbReference type="ChEBI" id="CHEBI:43474"/>
        <dbReference type="ChEBI" id="CHEBI:58394"/>
        <dbReference type="EC" id="4.2.3.4"/>
    </reaction>
</comment>
<dbReference type="EC" id="4.2.3.4" evidence="7 18"/>
<comment type="cofactor">
    <cofactor evidence="2 18">
        <name>NAD(+)</name>
        <dbReference type="ChEBI" id="CHEBI:57540"/>
    </cofactor>
</comment>